<protein>
    <submittedName>
        <fullName evidence="2">Pseudomonas fluorescens MupV-like, extended (E) SDRs</fullName>
    </submittedName>
</protein>
<organism evidence="2 3">
    <name type="scientific">Proteiniphilum saccharofermentans</name>
    <dbReference type="NCBI Taxonomy" id="1642647"/>
    <lineage>
        <taxon>Bacteria</taxon>
        <taxon>Pseudomonadati</taxon>
        <taxon>Bacteroidota</taxon>
        <taxon>Bacteroidia</taxon>
        <taxon>Bacteroidales</taxon>
        <taxon>Dysgonomonadaceae</taxon>
        <taxon>Proteiniphilum</taxon>
    </lineage>
</organism>
<feature type="domain" description="Thioester reductase (TE)" evidence="1">
    <location>
        <begin position="8"/>
        <end position="221"/>
    </location>
</feature>
<proteinExistence type="predicted"/>
<evidence type="ECO:0000259" key="1">
    <source>
        <dbReference type="Pfam" id="PF07993"/>
    </source>
</evidence>
<dbReference type="EMBL" id="LT605205">
    <property type="protein sequence ID" value="SCD20925.1"/>
    <property type="molecule type" value="Genomic_DNA"/>
</dbReference>
<gene>
    <name evidence="2" type="ORF">PSM36_2118</name>
</gene>
<accession>A0A1R3TAC5</accession>
<dbReference type="SUPFAM" id="SSF51735">
    <property type="entry name" value="NAD(P)-binding Rossmann-fold domains"/>
    <property type="match status" value="1"/>
</dbReference>
<dbReference type="Proteomes" id="UP000187464">
    <property type="component" value="Chromosome I"/>
</dbReference>
<dbReference type="PANTHER" id="PTHR43000">
    <property type="entry name" value="DTDP-D-GLUCOSE 4,6-DEHYDRATASE-RELATED"/>
    <property type="match status" value="1"/>
</dbReference>
<evidence type="ECO:0000313" key="2">
    <source>
        <dbReference type="EMBL" id="SCD20925.1"/>
    </source>
</evidence>
<dbReference type="KEGG" id="psac:PSM36_2118"/>
<evidence type="ECO:0000313" key="3">
    <source>
        <dbReference type="Proteomes" id="UP000187464"/>
    </source>
</evidence>
<dbReference type="InterPro" id="IPR013120">
    <property type="entry name" value="FAR_NAD-bd"/>
</dbReference>
<dbReference type="AlphaFoldDB" id="A0A1R3TAC5"/>
<dbReference type="STRING" id="1642647.PSM36_2118"/>
<dbReference type="Pfam" id="PF07993">
    <property type="entry name" value="NAD_binding_4"/>
    <property type="match status" value="1"/>
</dbReference>
<dbReference type="Gene3D" id="3.40.50.720">
    <property type="entry name" value="NAD(P)-binding Rossmann-like Domain"/>
    <property type="match status" value="1"/>
</dbReference>
<dbReference type="RefSeq" id="WP_076930845.1">
    <property type="nucleotide sequence ID" value="NZ_LT605205.1"/>
</dbReference>
<sequence>MKRIVINGPNGYVASHFILELLERNYEVIALIRRNGECTPEERMNTVLTEISGGRYRPSEKLRIYAYSLVEENFSIPPKQLKEIFSVETDYFHFAASLKYDAKSKEEIFVTNISGVENSIRVFSRHAVPGSRFFMVSTAYSCGRSNELFKEVFYENNEDIAAFRNYYEQSKRFAENIIAKHISKDHLPGHVIRLSQVVGDSRTGVTKTCYGIFDFARRVYNLSHRYPDRTIRVRIDPDATQNLIAINTVVDYLMCMTETAGLPTIVNMVSKKTVQNGHIIESLNRLLPIRLVPDNTLEPAAMNVYERIMSIGMSFTGAYSQTNILFDTTNLDALFTVSLPDNGPDETAVFRMLQYFIESLSKNYTPVR</sequence>
<keyword evidence="3" id="KW-1185">Reference proteome</keyword>
<reference evidence="3" key="1">
    <citation type="submission" date="2016-08" db="EMBL/GenBank/DDBJ databases">
        <authorList>
            <person name="Wibberg D."/>
        </authorList>
    </citation>
    <scope>NUCLEOTIDE SEQUENCE [LARGE SCALE GENOMIC DNA]</scope>
</reference>
<dbReference type="InterPro" id="IPR036291">
    <property type="entry name" value="NAD(P)-bd_dom_sf"/>
</dbReference>
<name>A0A1R3TAC5_9BACT</name>